<organism evidence="1 2">
    <name type="scientific">Herbaspirillum hiltneri N3</name>
    <dbReference type="NCBI Taxonomy" id="1262470"/>
    <lineage>
        <taxon>Bacteria</taxon>
        <taxon>Pseudomonadati</taxon>
        <taxon>Pseudomonadota</taxon>
        <taxon>Betaproteobacteria</taxon>
        <taxon>Burkholderiales</taxon>
        <taxon>Oxalobacteraceae</taxon>
        <taxon>Herbaspirillum</taxon>
    </lineage>
</organism>
<keyword evidence="2" id="KW-1185">Reference proteome</keyword>
<dbReference type="InterPro" id="IPR009663">
    <property type="entry name" value="PAP_PilO"/>
</dbReference>
<accession>A0ABM5V0G5</accession>
<gene>
    <name evidence="1" type="ORF">F506_09630</name>
</gene>
<protein>
    <submittedName>
        <fullName evidence="1">Pilus assembly protein</fullName>
    </submittedName>
</protein>
<name>A0ABM5V0G5_9BURK</name>
<dbReference type="Pfam" id="PF06864">
    <property type="entry name" value="PAP_PilO"/>
    <property type="match status" value="1"/>
</dbReference>
<evidence type="ECO:0000313" key="2">
    <source>
        <dbReference type="Proteomes" id="UP000063429"/>
    </source>
</evidence>
<reference evidence="2" key="1">
    <citation type="journal article" date="2015" name="Genome Announc.">
        <title>Complete Genome Sequence of Herbaspirillum hiltneri N3 (DSM 17495), Isolated from Surface-Sterilized Wheat Roots.</title>
        <authorList>
            <person name="Guizelini D."/>
            <person name="Saizaki P.M."/>
            <person name="Coimbra N.A."/>
            <person name="Weiss V.A."/>
            <person name="Faoro H."/>
            <person name="Sfeir M.Z."/>
            <person name="Baura V.A."/>
            <person name="Monteiro R.A."/>
            <person name="Chubatsu L.S."/>
            <person name="Souza E.M."/>
            <person name="Cruz L.M."/>
            <person name="Pedrosa F.O."/>
            <person name="Raittz R.T."/>
            <person name="Marchaukoski J.N."/>
            <person name="Steffens M.B."/>
        </authorList>
    </citation>
    <scope>NUCLEOTIDE SEQUENCE [LARGE SCALE GENOMIC DNA]</scope>
    <source>
        <strain evidence="2">N3</strain>
    </source>
</reference>
<sequence length="429" mass="47260">MALHITQIEKHKFVCGLFWQSLSRPRELAREAADLGRKIDSDLMVIRMDHSTAQAGFAQSKEGVRRGMFSLAAVVSKTLALEGAFYDGEQQPVHNWLGAFELPDGMWAYFAVRDANFLPNGDFAGPRQEVMERLQSDYAMGGWNVIIGDSTLADLDFHNFNARDIRSFIPHRKDGSIRVHAWWGLRQIDGTPAWAKAMAAATVAGLVAVGGMYGYRYYQQKQEEQARDRAIAAARENMLREQSAASRPWTGKPVPLALVRSCHAHFGHITAGGWLLDSYSCTADQQSYAWSRGNSTVAMLHEQVPGALVDPSGDKATYVKALKTQAGVNDALVEQRSLLESIVSPLQLMGLSARIAEIDPRKGQATPQAGAGGQAGQWRPSWKSFSFMLNAHGVEPEAIASILARPGVRIEKLTYRGSEWLLEGTIYAK</sequence>
<dbReference type="Proteomes" id="UP000063429">
    <property type="component" value="Chromosome"/>
</dbReference>
<dbReference type="RefSeq" id="WP_053196959.1">
    <property type="nucleotide sequence ID" value="NZ_CP011409.1"/>
</dbReference>
<evidence type="ECO:0000313" key="1">
    <source>
        <dbReference type="EMBL" id="AKZ62902.1"/>
    </source>
</evidence>
<proteinExistence type="predicted"/>
<dbReference type="EMBL" id="CP011409">
    <property type="protein sequence ID" value="AKZ62902.1"/>
    <property type="molecule type" value="Genomic_DNA"/>
</dbReference>